<dbReference type="AlphaFoldDB" id="A0A1I7YZG8"/>
<feature type="region of interest" description="Disordered" evidence="1">
    <location>
        <begin position="1"/>
        <end position="21"/>
    </location>
</feature>
<accession>A0A1I7YZG8</accession>
<sequence length="75" mass="8243">MLFQGGYMPLGQTVTRDDEREETQLGMGTGAMAQWRDRVVINQRGSEILYRIRTPPDSGPSAAVALVGTSTPYKL</sequence>
<dbReference type="WBParaSite" id="L893_g21248.t1">
    <property type="protein sequence ID" value="L893_g21248.t1"/>
    <property type="gene ID" value="L893_g21248"/>
</dbReference>
<organism evidence="2 3">
    <name type="scientific">Steinernema glaseri</name>
    <dbReference type="NCBI Taxonomy" id="37863"/>
    <lineage>
        <taxon>Eukaryota</taxon>
        <taxon>Metazoa</taxon>
        <taxon>Ecdysozoa</taxon>
        <taxon>Nematoda</taxon>
        <taxon>Chromadorea</taxon>
        <taxon>Rhabditida</taxon>
        <taxon>Tylenchina</taxon>
        <taxon>Panagrolaimomorpha</taxon>
        <taxon>Strongyloidoidea</taxon>
        <taxon>Steinernematidae</taxon>
        <taxon>Steinernema</taxon>
    </lineage>
</organism>
<proteinExistence type="predicted"/>
<reference evidence="3" key="1">
    <citation type="submission" date="2016-11" db="UniProtKB">
        <authorList>
            <consortium name="WormBaseParasite"/>
        </authorList>
    </citation>
    <scope>IDENTIFICATION</scope>
</reference>
<dbReference type="Proteomes" id="UP000095287">
    <property type="component" value="Unplaced"/>
</dbReference>
<evidence type="ECO:0000256" key="1">
    <source>
        <dbReference type="SAM" id="MobiDB-lite"/>
    </source>
</evidence>
<evidence type="ECO:0000313" key="3">
    <source>
        <dbReference type="WBParaSite" id="L893_g21248.t1"/>
    </source>
</evidence>
<keyword evidence="2" id="KW-1185">Reference proteome</keyword>
<evidence type="ECO:0000313" key="2">
    <source>
        <dbReference type="Proteomes" id="UP000095287"/>
    </source>
</evidence>
<name>A0A1I7YZG8_9BILA</name>
<protein>
    <submittedName>
        <fullName evidence="3">Lipocalin-like domain-containing protein</fullName>
    </submittedName>
</protein>